<name>A0ABU9CDQ6_9BURK</name>
<dbReference type="Pfam" id="PF19313">
    <property type="entry name" value="DUF5916"/>
    <property type="match status" value="1"/>
</dbReference>
<gene>
    <name evidence="3" type="ORF">AACH10_02100</name>
</gene>
<evidence type="ECO:0000256" key="1">
    <source>
        <dbReference type="SAM" id="SignalP"/>
    </source>
</evidence>
<organism evidence="3 4">
    <name type="scientific">Pseudaquabacterium inlustre</name>
    <dbReference type="NCBI Taxonomy" id="2984192"/>
    <lineage>
        <taxon>Bacteria</taxon>
        <taxon>Pseudomonadati</taxon>
        <taxon>Pseudomonadota</taxon>
        <taxon>Betaproteobacteria</taxon>
        <taxon>Burkholderiales</taxon>
        <taxon>Sphaerotilaceae</taxon>
        <taxon>Pseudaquabacterium</taxon>
    </lineage>
</organism>
<comment type="caution">
    <text evidence="3">The sequence shown here is derived from an EMBL/GenBank/DDBJ whole genome shotgun (WGS) entry which is preliminary data.</text>
</comment>
<protein>
    <submittedName>
        <fullName evidence="3">DUF5916 domain-containing protein</fullName>
    </submittedName>
</protein>
<accession>A0ABU9CDQ6</accession>
<dbReference type="RefSeq" id="WP_341408695.1">
    <property type="nucleotide sequence ID" value="NZ_JBBUTH010000001.1"/>
</dbReference>
<keyword evidence="1" id="KW-0732">Signal</keyword>
<dbReference type="InterPro" id="IPR045670">
    <property type="entry name" value="DUF5916"/>
</dbReference>
<keyword evidence="4" id="KW-1185">Reference proteome</keyword>
<feature type="chain" id="PRO_5045531094" evidence="1">
    <location>
        <begin position="38"/>
        <end position="779"/>
    </location>
</feature>
<evidence type="ECO:0000313" key="3">
    <source>
        <dbReference type="EMBL" id="MEK8049021.1"/>
    </source>
</evidence>
<dbReference type="SUPFAM" id="SSF49344">
    <property type="entry name" value="CBD9-like"/>
    <property type="match status" value="1"/>
</dbReference>
<feature type="signal peptide" evidence="1">
    <location>
        <begin position="1"/>
        <end position="37"/>
    </location>
</feature>
<reference evidence="3 4" key="1">
    <citation type="submission" date="2024-04" db="EMBL/GenBank/DDBJ databases">
        <title>Novel species of the genus Ideonella isolated from streams.</title>
        <authorList>
            <person name="Lu H."/>
        </authorList>
    </citation>
    <scope>NUCLEOTIDE SEQUENCE [LARGE SCALE GENOMIC DNA]</scope>
    <source>
        <strain evidence="3 4">DXS22W</strain>
    </source>
</reference>
<dbReference type="EMBL" id="JBBUTH010000001">
    <property type="protein sequence ID" value="MEK8049021.1"/>
    <property type="molecule type" value="Genomic_DNA"/>
</dbReference>
<proteinExistence type="predicted"/>
<sequence>MGEHTQEDARGLRRRARATHRLAVPLLTAVALGAASAQPVLPGSPPGGAGPAAAAAGLPMQALRLAPGERPPLDGRLDHPAWQRAPVHRDFVEKAPLTGNRPAQATEARVLFDDQAIYVGVRCFDAQPQAIRAPLVRHDLVNRTQDFVVVYLDAIGARQSAQFFRVNAAGSTADGMHTAADDNEDFAPDFDWDGAAHRDAQGWTAVMRIPFASLRFTREHDGPWRIMVGRRIPREQFFLHTSVLVPREAPSFIATLQPLQGLVMPDDHQFLTLRPSLTWRREREQPAGGPDTRRTRTEAALDVKWRPLPELVVDATLNPDFSQVALDVPQLAGNTRFALSFPEKRPFFYESSDLLRSPTDAVYTRSLTAPRGGLRATWRGARLAGSAFAIDDRGGGAVLLPGAFGTDAAEQPASRVAVARLRADGGALQWGALAAVRRYDGDRGDNQVAGPDLAWQIDEAWRVRAQLLGSHTSAQPDGAGQLQRGPARAGHRAYLRLALQQPEHEADLTLDDIASGFRDDVGFVNQAGITRLGGRVARGWHALGPFNEFWFNLEGERVRDKASGQAVSQALSPGVWLTGAHNLEASLYWHGGEGVRTGVGQRWLQPRFWKTAVVFTPATWAPLLSLDAQLGRLADVQANAVRPGASGSLSLTTRPLPRLELEPSVSAAWLERDGRRTYRETAGQVLGVWHLDAQQKLRLIWQRTSFDRLAEPGVLAQRDMGHTGSLTYSWRRSAGSVLYVGATRSRQGEGGAAGVSRGNELFVKLQLDADDVARAVRAR</sequence>
<evidence type="ECO:0000259" key="2">
    <source>
        <dbReference type="Pfam" id="PF19313"/>
    </source>
</evidence>
<dbReference type="Gene3D" id="2.60.40.1190">
    <property type="match status" value="1"/>
</dbReference>
<evidence type="ECO:0000313" key="4">
    <source>
        <dbReference type="Proteomes" id="UP001365405"/>
    </source>
</evidence>
<dbReference type="CDD" id="cd09618">
    <property type="entry name" value="CBM9_like_2"/>
    <property type="match status" value="1"/>
</dbReference>
<dbReference type="Proteomes" id="UP001365405">
    <property type="component" value="Unassembled WGS sequence"/>
</dbReference>
<feature type="domain" description="DUF5916" evidence="2">
    <location>
        <begin position="293"/>
        <end position="357"/>
    </location>
</feature>